<feature type="active site" description="Charge relay system" evidence="7">
    <location>
        <position position="41"/>
    </location>
</feature>
<comment type="function">
    <text evidence="7">Allows the formation of correctly charged Gln-tRNA(Gln) through the transamidation of misacylated Glu-tRNA(Gln) in the mitochondria. The reaction takes place in the presence of glutamine and ATP through an activated gamma-phospho-Glu-tRNA(Gln).</text>
</comment>
<dbReference type="SUPFAM" id="SSF75304">
    <property type="entry name" value="Amidase signature (AS) enzymes"/>
    <property type="match status" value="1"/>
</dbReference>
<dbReference type="GO" id="GO:0005524">
    <property type="term" value="F:ATP binding"/>
    <property type="evidence" value="ECO:0007669"/>
    <property type="project" value="UniProtKB-KW"/>
</dbReference>
<dbReference type="GO" id="GO:0007029">
    <property type="term" value="P:endoplasmic reticulum organization"/>
    <property type="evidence" value="ECO:0007669"/>
    <property type="project" value="EnsemblFungi"/>
</dbReference>
<reference evidence="9 10" key="1">
    <citation type="journal article" date="2011" name="Proc. Natl. Acad. Sci. U.S.A.">
        <title>Evolutionary erosion of yeast sex chromosomes by mating-type switching accidents.</title>
        <authorList>
            <person name="Gordon J.L."/>
            <person name="Armisen D."/>
            <person name="Proux-Wera E."/>
            <person name="Oheigeartaigh S.S."/>
            <person name="Byrne K.P."/>
            <person name="Wolfe K.H."/>
        </authorList>
    </citation>
    <scope>NUCLEOTIDE SEQUENCE [LARGE SCALE GENOMIC DNA]</scope>
    <source>
        <strain evidence="10">ATCC 22294 / BCRC 22015 / CBS 2517 / CECT 1963 / NBRC 1671 / NRRL Y-8276</strain>
    </source>
</reference>
<dbReference type="KEGG" id="kaf:KAFR_0I02500"/>
<dbReference type="InterPro" id="IPR036928">
    <property type="entry name" value="AS_sf"/>
</dbReference>
<dbReference type="PANTHER" id="PTHR11895">
    <property type="entry name" value="TRANSAMIDASE"/>
    <property type="match status" value="1"/>
</dbReference>
<dbReference type="GO" id="GO:0030956">
    <property type="term" value="C:glutamyl-tRNA(Gln) amidotransferase complex"/>
    <property type="evidence" value="ECO:0007669"/>
    <property type="project" value="UniProtKB-UniRule"/>
</dbReference>
<evidence type="ECO:0000313" key="9">
    <source>
        <dbReference type="EMBL" id="CCF60029.1"/>
    </source>
</evidence>
<dbReference type="GO" id="GO:0050567">
    <property type="term" value="F:glutaminyl-tRNA synthase (glutamine-hydrolyzing) activity"/>
    <property type="evidence" value="ECO:0007669"/>
    <property type="project" value="UniProtKB-UniRule"/>
</dbReference>
<dbReference type="GO" id="GO:0070681">
    <property type="term" value="P:glutaminyl-tRNAGln biosynthesis via transamidation"/>
    <property type="evidence" value="ECO:0007669"/>
    <property type="project" value="UniProtKB-UniRule"/>
</dbReference>
<dbReference type="GO" id="GO:0005739">
    <property type="term" value="C:mitochondrion"/>
    <property type="evidence" value="ECO:0007669"/>
    <property type="project" value="UniProtKB-SubCell"/>
</dbReference>
<keyword evidence="3 7" id="KW-0547">Nucleotide-binding</keyword>
<comment type="subunit">
    <text evidence="7">Subunit of the heterotrimeric GatFAB amidotransferase (AdT) complex, composed of A, B and F subunits.</text>
</comment>
<keyword evidence="10" id="KW-1185">Reference proteome</keyword>
<dbReference type="OrthoDB" id="421993at2759"/>
<dbReference type="Pfam" id="PF01425">
    <property type="entry name" value="Amidase"/>
    <property type="match status" value="1"/>
</dbReference>
<dbReference type="PANTHER" id="PTHR11895:SF7">
    <property type="entry name" value="GLUTAMYL-TRNA(GLN) AMIDOTRANSFERASE SUBUNIT A, MITOCHONDRIAL"/>
    <property type="match status" value="1"/>
</dbReference>
<keyword evidence="7" id="KW-0496">Mitochondrion</keyword>
<comment type="subcellular location">
    <subcellularLocation>
        <location evidence="7">Mitochondrion</location>
    </subcellularLocation>
</comment>
<dbReference type="EC" id="6.3.5.7" evidence="7"/>
<dbReference type="InterPro" id="IPR000120">
    <property type="entry name" value="Amidase"/>
</dbReference>
<dbReference type="PROSITE" id="PS00571">
    <property type="entry name" value="AMIDASES"/>
    <property type="match status" value="1"/>
</dbReference>
<sequence length="440" mass="48651">MKIPRNLARLQSEYNIFNHINPLTMNGDAKGPLAGIIAAIKDNIATKDEPTTCSSRMLSNYQSPFDATVVSKLRANGAQIIGKTNMDEFGMGSMGSHSYFGPCYNPLFPSRQKVNMGGSSSGSAAAVSSGLVDFALGTDTGGSVRLPSSYGGAIGFKPSYGRISRFGVVDFAQSLDTVGIISKDVSTLCKVFKVLDCEDERDPTCLTKDLRDKIDTNFQTKYKIGIPKEFVQDNVSDEIHENFLQFVSKLMDSGCEIYAVSVPSLEFSLPVYYTIATAEAASNLSRYDGIRYGIRDNDGMTRDNFGPEVRSRIIVGNYTLCSEKFEEYFIKAEKLRVELINSFDSIFRLRNILTDNEDNLNDGIDMILCPTTKNLPTETPQKWDNPVNEYLNDFFTIPMSLAGLPTISIPFVSNEPRGSVQICTQYGYDTMLLNFIKSCI</sequence>
<dbReference type="Gene3D" id="3.90.1300.10">
    <property type="entry name" value="Amidase signature (AS) domain"/>
    <property type="match status" value="1"/>
</dbReference>
<evidence type="ECO:0000256" key="1">
    <source>
        <dbReference type="ARBA" id="ARBA00008069"/>
    </source>
</evidence>
<protein>
    <recommendedName>
        <fullName evidence="7">Glutamyl-tRNA(Gln) amidotransferase subunit A, mitochondrial</fullName>
        <shortName evidence="7">Glu-AdT subunit A</shortName>
        <ecNumber evidence="7">6.3.5.7</ecNumber>
    </recommendedName>
</protein>
<dbReference type="InParanoid" id="H2B079"/>
<evidence type="ECO:0000256" key="3">
    <source>
        <dbReference type="ARBA" id="ARBA00022741"/>
    </source>
</evidence>
<evidence type="ECO:0000256" key="4">
    <source>
        <dbReference type="ARBA" id="ARBA00022840"/>
    </source>
</evidence>
<keyword evidence="2 7" id="KW-0436">Ligase</keyword>
<evidence type="ECO:0000256" key="5">
    <source>
        <dbReference type="ARBA" id="ARBA00022917"/>
    </source>
</evidence>
<comment type="catalytic activity">
    <reaction evidence="6 7">
        <text>L-glutamyl-tRNA(Gln) + L-glutamine + ATP + H2O = L-glutaminyl-tRNA(Gln) + L-glutamate + ADP + phosphate + H(+)</text>
        <dbReference type="Rhea" id="RHEA:17521"/>
        <dbReference type="Rhea" id="RHEA-COMP:9681"/>
        <dbReference type="Rhea" id="RHEA-COMP:9684"/>
        <dbReference type="ChEBI" id="CHEBI:15377"/>
        <dbReference type="ChEBI" id="CHEBI:15378"/>
        <dbReference type="ChEBI" id="CHEBI:29985"/>
        <dbReference type="ChEBI" id="CHEBI:30616"/>
        <dbReference type="ChEBI" id="CHEBI:43474"/>
        <dbReference type="ChEBI" id="CHEBI:58359"/>
        <dbReference type="ChEBI" id="CHEBI:78520"/>
        <dbReference type="ChEBI" id="CHEBI:78521"/>
        <dbReference type="ChEBI" id="CHEBI:456216"/>
        <dbReference type="EC" id="6.3.5.7"/>
    </reaction>
</comment>
<dbReference type="RefSeq" id="XP_003959164.1">
    <property type="nucleotide sequence ID" value="XM_003959115.1"/>
</dbReference>
<proteinExistence type="inferred from homology"/>
<dbReference type="AlphaFoldDB" id="H2B079"/>
<dbReference type="InterPro" id="IPR023631">
    <property type="entry name" value="Amidase_dom"/>
</dbReference>
<evidence type="ECO:0000259" key="8">
    <source>
        <dbReference type="Pfam" id="PF01425"/>
    </source>
</evidence>
<dbReference type="GeneID" id="13883665"/>
<comment type="similarity">
    <text evidence="1 7">Belongs to the amidase family. GatA subfamily.</text>
</comment>
<gene>
    <name evidence="9" type="primary">KAFR0I02500</name>
    <name evidence="7" type="synonym">HER2</name>
    <name evidence="9" type="ORF">KAFR_0I02500</name>
</gene>
<evidence type="ECO:0000256" key="2">
    <source>
        <dbReference type="ARBA" id="ARBA00022598"/>
    </source>
</evidence>
<evidence type="ECO:0000256" key="7">
    <source>
        <dbReference type="HAMAP-Rule" id="MF_03150"/>
    </source>
</evidence>
<dbReference type="EMBL" id="HE650829">
    <property type="protein sequence ID" value="CCF60029.1"/>
    <property type="molecule type" value="Genomic_DNA"/>
</dbReference>
<feature type="active site" description="Acyl-ester intermediate" evidence="7">
    <location>
        <position position="143"/>
    </location>
</feature>
<keyword evidence="4 7" id="KW-0067">ATP-binding</keyword>
<dbReference type="FunCoup" id="H2B079">
    <property type="interactions" value="366"/>
</dbReference>
<keyword evidence="5 7" id="KW-0648">Protein biosynthesis</keyword>
<dbReference type="InterPro" id="IPR004412">
    <property type="entry name" value="GatA"/>
</dbReference>
<evidence type="ECO:0000313" key="10">
    <source>
        <dbReference type="Proteomes" id="UP000005220"/>
    </source>
</evidence>
<organism evidence="9 10">
    <name type="scientific">Kazachstania africana (strain ATCC 22294 / BCRC 22015 / CBS 2517 / CECT 1963 / NBRC 1671 / NRRL Y-8276)</name>
    <name type="common">Yeast</name>
    <name type="synonym">Kluyveromyces africanus</name>
    <dbReference type="NCBI Taxonomy" id="1071382"/>
    <lineage>
        <taxon>Eukaryota</taxon>
        <taxon>Fungi</taxon>
        <taxon>Dikarya</taxon>
        <taxon>Ascomycota</taxon>
        <taxon>Saccharomycotina</taxon>
        <taxon>Saccharomycetes</taxon>
        <taxon>Saccharomycetales</taxon>
        <taxon>Saccharomycetaceae</taxon>
        <taxon>Kazachstania</taxon>
    </lineage>
</organism>
<feature type="active site" description="Charge relay system" evidence="7">
    <location>
        <position position="119"/>
    </location>
</feature>
<accession>H2B079</accession>
<dbReference type="STRING" id="1071382.H2B079"/>
<dbReference type="Proteomes" id="UP000005220">
    <property type="component" value="Chromosome 9"/>
</dbReference>
<dbReference type="HAMAP" id="MF_00120">
    <property type="entry name" value="GatA"/>
    <property type="match status" value="1"/>
</dbReference>
<evidence type="ECO:0000256" key="6">
    <source>
        <dbReference type="ARBA" id="ARBA00047407"/>
    </source>
</evidence>
<name>H2B079_KAZAF</name>
<feature type="domain" description="Amidase" evidence="8">
    <location>
        <begin position="27"/>
        <end position="433"/>
    </location>
</feature>
<dbReference type="GO" id="GO:0032543">
    <property type="term" value="P:mitochondrial translation"/>
    <property type="evidence" value="ECO:0007669"/>
    <property type="project" value="UniProtKB-UniRule"/>
</dbReference>
<dbReference type="InterPro" id="IPR020556">
    <property type="entry name" value="Amidase_CS"/>
</dbReference>
<dbReference type="HOGENOM" id="CLU_009600_7_6_1"/>
<dbReference type="eggNOG" id="KOG1211">
    <property type="taxonomic scope" value="Eukaryota"/>
</dbReference>